<feature type="transmembrane region" description="Helical" evidence="1">
    <location>
        <begin position="69"/>
        <end position="86"/>
    </location>
</feature>
<sequence>MISGFIIVRQLTVNEYAFYTIANTFLGAMTLLSDCGVNTSVYALGAQNWQNKKKMGIILHRGLQLRNHFAIYTLVFTVPVLIYLLYQQHASNLSIFLIILSIIPSFYAGLSDAIFEVVPKLNQELKILQKNQTLVALLRLCLVFLSAFIFPFTCVILLANGLPRILGNIKLKKIALKNAEISNIQDTEVNKETTRIIKRTAPSTIYFVFSSQVSLFILSFLGKTTSIAQLGALGRFSVIFTVFTTFVNMVFIPRFARSENNRSLLLKKSHFILLLSLIGSISVGFVLYIFRSFVLRFLGANYQNLDYSFLLIIIQGIITVLSSNAYEFNLRKGWVIHPLLDILISLVPTVIFAILIPLNTLPNVILYGILNSLVYFLSHYFAFIVQLFQKADKY</sequence>
<gene>
    <name evidence="2" type="ORF">E0W69_004665</name>
</gene>
<keyword evidence="1" id="KW-0812">Transmembrane</keyword>
<proteinExistence type="predicted"/>
<keyword evidence="3" id="KW-1185">Reference proteome</keyword>
<feature type="transmembrane region" description="Helical" evidence="1">
    <location>
        <begin position="135"/>
        <end position="162"/>
    </location>
</feature>
<evidence type="ECO:0000313" key="2">
    <source>
        <dbReference type="EMBL" id="QES87985.1"/>
    </source>
</evidence>
<dbReference type="KEGG" id="arac:E0W69_004665"/>
<keyword evidence="1" id="KW-1133">Transmembrane helix</keyword>
<evidence type="ECO:0000313" key="3">
    <source>
        <dbReference type="Proteomes" id="UP000292424"/>
    </source>
</evidence>
<dbReference type="OrthoDB" id="846354at2"/>
<feature type="transmembrane region" description="Helical" evidence="1">
    <location>
        <begin position="364"/>
        <end position="388"/>
    </location>
</feature>
<feature type="transmembrane region" description="Helical" evidence="1">
    <location>
        <begin position="271"/>
        <end position="295"/>
    </location>
</feature>
<feature type="transmembrane region" description="Helical" evidence="1">
    <location>
        <begin position="338"/>
        <end position="358"/>
    </location>
</feature>
<reference evidence="2 3" key="1">
    <citation type="submission" date="2019-09" db="EMBL/GenBank/DDBJ databases">
        <title>Complete genome sequence of Arachidicoccus sp. B3-10 isolated from apple orchard soil.</title>
        <authorList>
            <person name="Kim H.S."/>
            <person name="Han K.-I."/>
            <person name="Suh M.K."/>
            <person name="Lee K.C."/>
            <person name="Eom M.K."/>
            <person name="Kim J.-S."/>
            <person name="Kang S.W."/>
            <person name="Sin Y."/>
            <person name="Lee J.-S."/>
        </authorList>
    </citation>
    <scope>NUCLEOTIDE SEQUENCE [LARGE SCALE GENOMIC DNA]</scope>
    <source>
        <strain evidence="2 3">B3-10</strain>
    </source>
</reference>
<dbReference type="Proteomes" id="UP000292424">
    <property type="component" value="Chromosome"/>
</dbReference>
<evidence type="ECO:0000256" key="1">
    <source>
        <dbReference type="SAM" id="Phobius"/>
    </source>
</evidence>
<dbReference type="AlphaFoldDB" id="A0A5P2FXR1"/>
<name>A0A5P2FXR1_9BACT</name>
<protein>
    <submittedName>
        <fullName evidence="2">Polysaccharide biosynthesis protein</fullName>
    </submittedName>
</protein>
<feature type="transmembrane region" description="Helical" evidence="1">
    <location>
        <begin position="227"/>
        <end position="251"/>
    </location>
</feature>
<feature type="transmembrane region" description="Helical" evidence="1">
    <location>
        <begin position="93"/>
        <end position="115"/>
    </location>
</feature>
<feature type="transmembrane region" description="Helical" evidence="1">
    <location>
        <begin position="307"/>
        <end position="326"/>
    </location>
</feature>
<keyword evidence="1" id="KW-0472">Membrane</keyword>
<organism evidence="2 3">
    <name type="scientific">Rhizosphaericola mali</name>
    <dbReference type="NCBI Taxonomy" id="2545455"/>
    <lineage>
        <taxon>Bacteria</taxon>
        <taxon>Pseudomonadati</taxon>
        <taxon>Bacteroidota</taxon>
        <taxon>Chitinophagia</taxon>
        <taxon>Chitinophagales</taxon>
        <taxon>Chitinophagaceae</taxon>
        <taxon>Rhizosphaericola</taxon>
    </lineage>
</organism>
<feature type="transmembrane region" description="Helical" evidence="1">
    <location>
        <begin position="204"/>
        <end position="221"/>
    </location>
</feature>
<accession>A0A5P2FXR1</accession>
<dbReference type="RefSeq" id="WP_131328872.1">
    <property type="nucleotide sequence ID" value="NZ_CP044016.1"/>
</dbReference>
<dbReference type="EMBL" id="CP044016">
    <property type="protein sequence ID" value="QES87985.1"/>
    <property type="molecule type" value="Genomic_DNA"/>
</dbReference>